<evidence type="ECO:0000256" key="6">
    <source>
        <dbReference type="ARBA" id="ARBA00022741"/>
    </source>
</evidence>
<comment type="function">
    <text evidence="18">Catalyzes the epimerization of the S- and R-forms of NAD(P)HX, a damaged form of NAD(P)H that is a result of enzymatic or heat-dependent hydration. This is a prerequisite for the S-specific NAD(P)H-hydrate dehydratase to allow the repair of both epimers of NAD(P)HX.</text>
</comment>
<evidence type="ECO:0000313" key="22">
    <source>
        <dbReference type="EMBL" id="MUK89719.1"/>
    </source>
</evidence>
<dbReference type="GO" id="GO:0005524">
    <property type="term" value="F:ATP binding"/>
    <property type="evidence" value="ECO:0007669"/>
    <property type="project" value="UniProtKB-UniRule"/>
</dbReference>
<comment type="function">
    <text evidence="17">Catalyzes the dehydration of the S-form of NAD(P)HX at the expense of ADP, which is converted to AMP. Together with NAD(P)HX epimerase, which catalyzes the epimerization of the S- and R-forms, the enzyme allows the repair of both epimers of NAD(P)HX, a damaged form of NAD(P)H that is a result of enzymatic or heat-dependent hydration.</text>
</comment>
<evidence type="ECO:0000256" key="19">
    <source>
        <dbReference type="PIRNR" id="PIRNR017184"/>
    </source>
</evidence>
<keyword evidence="6 17" id="KW-0547">Nucleotide-binding</keyword>
<feature type="domain" description="YjeF N-terminal" evidence="21">
    <location>
        <begin position="9"/>
        <end position="216"/>
    </location>
</feature>
<feature type="binding site" evidence="18">
    <location>
        <begin position="130"/>
        <end position="136"/>
    </location>
    <ligand>
        <name>(6S)-NADPHX</name>
        <dbReference type="ChEBI" id="CHEBI:64076"/>
    </ligand>
</feature>
<dbReference type="EC" id="4.2.1.136" evidence="19"/>
<evidence type="ECO:0000256" key="9">
    <source>
        <dbReference type="ARBA" id="ARBA00022958"/>
    </source>
</evidence>
<dbReference type="AlphaFoldDB" id="A0A6N8FPF8"/>
<evidence type="ECO:0000256" key="7">
    <source>
        <dbReference type="ARBA" id="ARBA00022840"/>
    </source>
</evidence>
<dbReference type="GO" id="GO:0052856">
    <property type="term" value="F:NAD(P)HX epimerase activity"/>
    <property type="evidence" value="ECO:0007669"/>
    <property type="project" value="UniProtKB-UniRule"/>
</dbReference>
<dbReference type="PANTHER" id="PTHR12592">
    <property type="entry name" value="ATP-DEPENDENT (S)-NAD(P)H-HYDRATE DEHYDRATASE FAMILY MEMBER"/>
    <property type="match status" value="1"/>
</dbReference>
<evidence type="ECO:0000256" key="18">
    <source>
        <dbReference type="HAMAP-Rule" id="MF_01966"/>
    </source>
</evidence>
<evidence type="ECO:0000256" key="14">
    <source>
        <dbReference type="ARBA" id="ARBA00025153"/>
    </source>
</evidence>
<feature type="binding site" evidence="17">
    <location>
        <position position="326"/>
    </location>
    <ligand>
        <name>(6S)-NADPHX</name>
        <dbReference type="ChEBI" id="CHEBI:64076"/>
    </ligand>
</feature>
<dbReference type="Pfam" id="PF01256">
    <property type="entry name" value="Carb_kinase"/>
    <property type="match status" value="1"/>
</dbReference>
<feature type="binding site" evidence="17">
    <location>
        <position position="444"/>
    </location>
    <ligand>
        <name>(6S)-NADPHX</name>
        <dbReference type="ChEBI" id="CHEBI:64076"/>
    </ligand>
</feature>
<evidence type="ECO:0000256" key="11">
    <source>
        <dbReference type="ARBA" id="ARBA00023235"/>
    </source>
</evidence>
<keyword evidence="7 17" id="KW-0067">ATP-binding</keyword>
<evidence type="ECO:0000256" key="8">
    <source>
        <dbReference type="ARBA" id="ARBA00022857"/>
    </source>
</evidence>
<comment type="catalytic activity">
    <reaction evidence="15 17 19">
        <text>(6S)-NADHX + ADP = AMP + phosphate + NADH + H(+)</text>
        <dbReference type="Rhea" id="RHEA:32223"/>
        <dbReference type="ChEBI" id="CHEBI:15378"/>
        <dbReference type="ChEBI" id="CHEBI:43474"/>
        <dbReference type="ChEBI" id="CHEBI:57945"/>
        <dbReference type="ChEBI" id="CHEBI:64074"/>
        <dbReference type="ChEBI" id="CHEBI:456215"/>
        <dbReference type="ChEBI" id="CHEBI:456216"/>
        <dbReference type="EC" id="4.2.1.136"/>
    </reaction>
</comment>
<comment type="caution">
    <text evidence="22">The sequence shown here is derived from an EMBL/GenBank/DDBJ whole genome shotgun (WGS) entry which is preliminary data.</text>
</comment>
<accession>A0A6N8FPF8</accession>
<evidence type="ECO:0000256" key="16">
    <source>
        <dbReference type="ARBA" id="ARBA00049209"/>
    </source>
</evidence>
<feature type="binding site" evidence="17">
    <location>
        <position position="260"/>
    </location>
    <ligand>
        <name>(6S)-NADPHX</name>
        <dbReference type="ChEBI" id="CHEBI:64076"/>
    </ligand>
</feature>
<feature type="binding site" evidence="18">
    <location>
        <begin position="57"/>
        <end position="61"/>
    </location>
    <ligand>
        <name>(6S)-NADPHX</name>
        <dbReference type="ChEBI" id="CHEBI:64076"/>
    </ligand>
</feature>
<comment type="catalytic activity">
    <reaction evidence="2 18 19">
        <text>(6R)-NADPHX = (6S)-NADPHX</text>
        <dbReference type="Rhea" id="RHEA:32227"/>
        <dbReference type="ChEBI" id="CHEBI:64076"/>
        <dbReference type="ChEBI" id="CHEBI:64077"/>
        <dbReference type="EC" id="5.1.99.6"/>
    </reaction>
</comment>
<dbReference type="RefSeq" id="WP_343042363.1">
    <property type="nucleotide sequence ID" value="NZ_WOCA01000014.1"/>
</dbReference>
<dbReference type="HAMAP" id="MF_01966">
    <property type="entry name" value="NADHX_epimerase"/>
    <property type="match status" value="1"/>
</dbReference>
<dbReference type="SUPFAM" id="SSF53613">
    <property type="entry name" value="Ribokinase-like"/>
    <property type="match status" value="1"/>
</dbReference>
<dbReference type="CDD" id="cd01171">
    <property type="entry name" value="YXKO-related"/>
    <property type="match status" value="1"/>
</dbReference>
<dbReference type="NCBIfam" id="TIGR00197">
    <property type="entry name" value="yjeF_nterm"/>
    <property type="match status" value="1"/>
</dbReference>
<proteinExistence type="inferred from homology"/>
<comment type="similarity">
    <text evidence="4 19">In the C-terminal section; belongs to the NnrD/CARKD family.</text>
</comment>
<feature type="binding site" evidence="18">
    <location>
        <position position="159"/>
    </location>
    <ligand>
        <name>(6S)-NADPHX</name>
        <dbReference type="ChEBI" id="CHEBI:64076"/>
    </ligand>
</feature>
<reference evidence="22 23" key="1">
    <citation type="submission" date="2019-11" db="EMBL/GenBank/DDBJ databases">
        <authorList>
            <person name="Li X."/>
        </authorList>
    </citation>
    <scope>NUCLEOTIDE SEQUENCE [LARGE SCALE GENOMIC DNA]</scope>
    <source>
        <strain evidence="22 23">L9</strain>
    </source>
</reference>
<organism evidence="22 23">
    <name type="scientific">Ornithinibacillus caprae</name>
    <dbReference type="NCBI Taxonomy" id="2678566"/>
    <lineage>
        <taxon>Bacteria</taxon>
        <taxon>Bacillati</taxon>
        <taxon>Bacillota</taxon>
        <taxon>Bacilli</taxon>
        <taxon>Bacillales</taxon>
        <taxon>Bacillaceae</taxon>
        <taxon>Ornithinibacillus</taxon>
    </lineage>
</organism>
<comment type="catalytic activity">
    <reaction evidence="1 18 19">
        <text>(6R)-NADHX = (6S)-NADHX</text>
        <dbReference type="Rhea" id="RHEA:32215"/>
        <dbReference type="ChEBI" id="CHEBI:64074"/>
        <dbReference type="ChEBI" id="CHEBI:64075"/>
        <dbReference type="EC" id="5.1.99.6"/>
    </reaction>
</comment>
<keyword evidence="11 18" id="KW-0413">Isomerase</keyword>
<evidence type="ECO:0000256" key="12">
    <source>
        <dbReference type="ARBA" id="ARBA00023239"/>
    </source>
</evidence>
<evidence type="ECO:0000259" key="21">
    <source>
        <dbReference type="PROSITE" id="PS51385"/>
    </source>
</evidence>
<feature type="binding site" evidence="18">
    <location>
        <position position="58"/>
    </location>
    <ligand>
        <name>K(+)</name>
        <dbReference type="ChEBI" id="CHEBI:29103"/>
    </ligand>
</feature>
<feature type="binding site" evidence="18">
    <location>
        <position position="162"/>
    </location>
    <ligand>
        <name>K(+)</name>
        <dbReference type="ChEBI" id="CHEBI:29103"/>
    </ligand>
</feature>
<evidence type="ECO:0000256" key="2">
    <source>
        <dbReference type="ARBA" id="ARBA00000909"/>
    </source>
</evidence>
<keyword evidence="9 18" id="KW-0630">Potassium</keyword>
<dbReference type="InterPro" id="IPR000631">
    <property type="entry name" value="CARKD"/>
</dbReference>
<feature type="binding site" evidence="18">
    <location>
        <position position="126"/>
    </location>
    <ligand>
        <name>K(+)</name>
        <dbReference type="ChEBI" id="CHEBI:29103"/>
    </ligand>
</feature>
<dbReference type="Gene3D" id="3.40.50.10260">
    <property type="entry name" value="YjeF N-terminal domain"/>
    <property type="match status" value="1"/>
</dbReference>
<comment type="subunit">
    <text evidence="17">Homotetramer.</text>
</comment>
<keyword evidence="12 17" id="KW-0456">Lyase</keyword>
<comment type="function">
    <text evidence="14 19">Bifunctional enzyme that catalyzes the epimerization of the S- and R-forms of NAD(P)HX and the dehydration of the S-form of NAD(P)HX at the expense of ADP, which is converted to AMP. This allows the repair of both epimers of NAD(P)HX, a damaged form of NAD(P)H that is a result of enzymatic or heat-dependent hydration.</text>
</comment>
<keyword evidence="5 18" id="KW-0479">Metal-binding</keyword>
<feature type="binding site" evidence="17">
    <location>
        <begin position="414"/>
        <end position="418"/>
    </location>
    <ligand>
        <name>AMP</name>
        <dbReference type="ChEBI" id="CHEBI:456215"/>
    </ligand>
</feature>
<comment type="cofactor">
    <cofactor evidence="17">
        <name>Mg(2+)</name>
        <dbReference type="ChEBI" id="CHEBI:18420"/>
    </cofactor>
</comment>
<dbReference type="Gene3D" id="3.40.1190.20">
    <property type="match status" value="1"/>
</dbReference>
<comment type="catalytic activity">
    <reaction evidence="16 17 19">
        <text>(6S)-NADPHX + ADP = AMP + phosphate + NADPH + H(+)</text>
        <dbReference type="Rhea" id="RHEA:32235"/>
        <dbReference type="ChEBI" id="CHEBI:15378"/>
        <dbReference type="ChEBI" id="CHEBI:43474"/>
        <dbReference type="ChEBI" id="CHEBI:57783"/>
        <dbReference type="ChEBI" id="CHEBI:64076"/>
        <dbReference type="ChEBI" id="CHEBI:456215"/>
        <dbReference type="ChEBI" id="CHEBI:456216"/>
        <dbReference type="EC" id="4.2.1.136"/>
    </reaction>
</comment>
<keyword evidence="10 17" id="KW-0520">NAD</keyword>
<evidence type="ECO:0000259" key="20">
    <source>
        <dbReference type="PROSITE" id="PS51383"/>
    </source>
</evidence>
<keyword evidence="8 17" id="KW-0521">NADP</keyword>
<dbReference type="EC" id="5.1.99.6" evidence="19"/>
<feature type="binding site" evidence="17">
    <location>
        <position position="377"/>
    </location>
    <ligand>
        <name>(6S)-NADPHX</name>
        <dbReference type="ChEBI" id="CHEBI:64076"/>
    </ligand>
</feature>
<dbReference type="EMBL" id="WOCA01000014">
    <property type="protein sequence ID" value="MUK89719.1"/>
    <property type="molecule type" value="Genomic_DNA"/>
</dbReference>
<dbReference type="GO" id="GO:0052855">
    <property type="term" value="F:ADP-dependent NAD(P)H-hydrate dehydratase activity"/>
    <property type="evidence" value="ECO:0007669"/>
    <property type="project" value="UniProtKB-UniRule"/>
</dbReference>
<evidence type="ECO:0000256" key="17">
    <source>
        <dbReference type="HAMAP-Rule" id="MF_01965"/>
    </source>
</evidence>
<evidence type="ECO:0000313" key="23">
    <source>
        <dbReference type="Proteomes" id="UP000469125"/>
    </source>
</evidence>
<evidence type="ECO:0000256" key="3">
    <source>
        <dbReference type="ARBA" id="ARBA00006001"/>
    </source>
</evidence>
<dbReference type="Proteomes" id="UP000469125">
    <property type="component" value="Unassembled WGS sequence"/>
</dbReference>
<name>A0A6N8FPF8_9BACI</name>
<evidence type="ECO:0000256" key="1">
    <source>
        <dbReference type="ARBA" id="ARBA00000013"/>
    </source>
</evidence>
<feature type="domain" description="YjeF C-terminal" evidence="20">
    <location>
        <begin position="225"/>
        <end position="504"/>
    </location>
</feature>
<dbReference type="InterPro" id="IPR029056">
    <property type="entry name" value="Ribokinase-like"/>
</dbReference>
<dbReference type="HAMAP" id="MF_01965">
    <property type="entry name" value="NADHX_dehydratase"/>
    <property type="match status" value="1"/>
</dbReference>
<comment type="similarity">
    <text evidence="17">Belongs to the NnrD/CARKD family.</text>
</comment>
<dbReference type="GO" id="GO:0046496">
    <property type="term" value="P:nicotinamide nucleotide metabolic process"/>
    <property type="evidence" value="ECO:0007669"/>
    <property type="project" value="UniProtKB-UniRule"/>
</dbReference>
<evidence type="ECO:0000256" key="15">
    <source>
        <dbReference type="ARBA" id="ARBA00048238"/>
    </source>
</evidence>
<dbReference type="SUPFAM" id="SSF64153">
    <property type="entry name" value="YjeF N-terminal domain-like"/>
    <property type="match status" value="1"/>
</dbReference>
<dbReference type="PIRSF" id="PIRSF017184">
    <property type="entry name" value="Nnr"/>
    <property type="match status" value="1"/>
</dbReference>
<dbReference type="PROSITE" id="PS51385">
    <property type="entry name" value="YJEF_N"/>
    <property type="match status" value="1"/>
</dbReference>
<comment type="cofactor">
    <cofactor evidence="18 19">
        <name>K(+)</name>
        <dbReference type="ChEBI" id="CHEBI:29103"/>
    </cofactor>
    <text evidence="18 19">Binds 1 potassium ion per subunit.</text>
</comment>
<keyword evidence="23" id="KW-1185">Reference proteome</keyword>
<dbReference type="PANTHER" id="PTHR12592:SF0">
    <property type="entry name" value="ATP-DEPENDENT (S)-NAD(P)H-HYDRATE DEHYDRATASE"/>
    <property type="match status" value="1"/>
</dbReference>
<comment type="similarity">
    <text evidence="18">Belongs to the NnrE/AIBP family.</text>
</comment>
<dbReference type="InterPro" id="IPR036652">
    <property type="entry name" value="YjeF_N_dom_sf"/>
</dbReference>
<evidence type="ECO:0000256" key="10">
    <source>
        <dbReference type="ARBA" id="ARBA00023027"/>
    </source>
</evidence>
<gene>
    <name evidence="18" type="primary">nnrE</name>
    <name evidence="17" type="synonym">nnrD</name>
    <name evidence="22" type="ORF">GMD78_15220</name>
</gene>
<feature type="binding site" evidence="17">
    <location>
        <position position="443"/>
    </location>
    <ligand>
        <name>AMP</name>
        <dbReference type="ChEBI" id="CHEBI:456215"/>
    </ligand>
</feature>
<dbReference type="InterPro" id="IPR004443">
    <property type="entry name" value="YjeF_N_dom"/>
</dbReference>
<evidence type="ECO:0000256" key="13">
    <source>
        <dbReference type="ARBA" id="ARBA00023268"/>
    </source>
</evidence>
<evidence type="ECO:0000256" key="5">
    <source>
        <dbReference type="ARBA" id="ARBA00022723"/>
    </source>
</evidence>
<dbReference type="PROSITE" id="PS51383">
    <property type="entry name" value="YJEF_C_3"/>
    <property type="match status" value="1"/>
</dbReference>
<evidence type="ECO:0000256" key="4">
    <source>
        <dbReference type="ARBA" id="ARBA00009524"/>
    </source>
</evidence>
<dbReference type="GO" id="GO:0046872">
    <property type="term" value="F:metal ion binding"/>
    <property type="evidence" value="ECO:0007669"/>
    <property type="project" value="UniProtKB-UniRule"/>
</dbReference>
<sequence length="507" mass="55334">MFIVTAKEMYDIDHYTISEIGLEGKLLMENAGRAIYEKVVRKVGEKDRIKVIVGSGNNGGDGFVIARTLQNNQYHVSVVQVVPDEKIKGDALVHKQIYIKFGGKVNTVSNHADLSKHLADTDVIIDAMFGIGITGKLREPFATMVSMINNIEAYVISVDIPSGLPADEGLKDFVSVQADYTVVIEAPKISAFLQHTSSYYGEWEVVTIGIPLQAFQTNVRRVLSTERAFVESLPKRKPFAHKGNHGRGLVVGGNSEMPGAVGMSAKAALRAGAGLISIGTSKDVASIIASQCFEATFQFLAETNGFLTDETEIPFHNFDAIAIGVGLGREPQTRKLVKRIVHDAQCPLIIDADGLYHIKNELSVLKQRTKPTILTPHPGEMARLLDITVSDLLVNPFRYSLEFAREYNVFLVLKGKYTIITAPTKEQAVNITGNPGLAKGGSGDVLTGISLAMVMQGQPVFRAICNACYLHGRSADLQVNDSNSERDLMATDVIDGISKVYRTYTFR</sequence>
<dbReference type="NCBIfam" id="TIGR00196">
    <property type="entry name" value="yjeF_cterm"/>
    <property type="match status" value="1"/>
</dbReference>
<dbReference type="InterPro" id="IPR030677">
    <property type="entry name" value="Nnr"/>
</dbReference>
<protein>
    <recommendedName>
        <fullName evidence="19">Bifunctional NAD(P)H-hydrate repair enzyme</fullName>
    </recommendedName>
    <alternativeName>
        <fullName evidence="19">Nicotinamide nucleotide repair protein</fullName>
    </alternativeName>
    <domain>
        <recommendedName>
            <fullName evidence="19">ADP-dependent (S)-NAD(P)H-hydrate dehydratase</fullName>
            <ecNumber evidence="19">4.2.1.136</ecNumber>
        </recommendedName>
        <alternativeName>
            <fullName evidence="19">ADP-dependent NAD(P)HX dehydratase</fullName>
        </alternativeName>
    </domain>
    <domain>
        <recommendedName>
            <fullName evidence="19">NAD(P)H-hydrate epimerase</fullName>
            <ecNumber evidence="19">5.1.99.6</ecNumber>
        </recommendedName>
    </domain>
</protein>
<dbReference type="Pfam" id="PF03853">
    <property type="entry name" value="YjeF_N"/>
    <property type="match status" value="1"/>
</dbReference>
<comment type="caution">
    <text evidence="18">Lacks conserved residue(s) required for the propagation of feature annotation.</text>
</comment>
<keyword evidence="13" id="KW-0511">Multifunctional enzyme</keyword>
<dbReference type="GO" id="GO:0110051">
    <property type="term" value="P:metabolite repair"/>
    <property type="evidence" value="ECO:0007669"/>
    <property type="project" value="TreeGrafter"/>
</dbReference>
<comment type="similarity">
    <text evidence="3 19">In the N-terminal section; belongs to the NnrE/AIBP family.</text>
</comment>